<accession>A0AAE1I2A2</accession>
<dbReference type="AlphaFoldDB" id="A0AAE1I2A2"/>
<evidence type="ECO:0000313" key="1">
    <source>
        <dbReference type="EMBL" id="KAK3932162.1"/>
    </source>
</evidence>
<organism evidence="1 2">
    <name type="scientific">Frankliniella fusca</name>
    <dbReference type="NCBI Taxonomy" id="407009"/>
    <lineage>
        <taxon>Eukaryota</taxon>
        <taxon>Metazoa</taxon>
        <taxon>Ecdysozoa</taxon>
        <taxon>Arthropoda</taxon>
        <taxon>Hexapoda</taxon>
        <taxon>Insecta</taxon>
        <taxon>Pterygota</taxon>
        <taxon>Neoptera</taxon>
        <taxon>Paraneoptera</taxon>
        <taxon>Thysanoptera</taxon>
        <taxon>Terebrantia</taxon>
        <taxon>Thripoidea</taxon>
        <taxon>Thripidae</taxon>
        <taxon>Frankliniella</taxon>
    </lineage>
</organism>
<reference evidence="1" key="1">
    <citation type="submission" date="2021-07" db="EMBL/GenBank/DDBJ databases">
        <authorList>
            <person name="Catto M.A."/>
            <person name="Jacobson A."/>
            <person name="Kennedy G."/>
            <person name="Labadie P."/>
            <person name="Hunt B.G."/>
            <person name="Srinivasan R."/>
        </authorList>
    </citation>
    <scope>NUCLEOTIDE SEQUENCE</scope>
    <source>
        <strain evidence="1">PL_HMW_Pooled</strain>
        <tissue evidence="1">Head</tissue>
    </source>
</reference>
<gene>
    <name evidence="1" type="ORF">KUF71_011490</name>
</gene>
<name>A0AAE1I2A2_9NEOP</name>
<comment type="caution">
    <text evidence="1">The sequence shown here is derived from an EMBL/GenBank/DDBJ whole genome shotgun (WGS) entry which is preliminary data.</text>
</comment>
<proteinExistence type="predicted"/>
<reference evidence="1" key="2">
    <citation type="journal article" date="2023" name="BMC Genomics">
        <title>Pest status, molecular evolution, and epigenetic factors derived from the genome assembly of Frankliniella fusca, a thysanopteran phytovirus vector.</title>
        <authorList>
            <person name="Catto M.A."/>
            <person name="Labadie P.E."/>
            <person name="Jacobson A.L."/>
            <person name="Kennedy G.G."/>
            <person name="Srinivasan R."/>
            <person name="Hunt B.G."/>
        </authorList>
    </citation>
    <scope>NUCLEOTIDE SEQUENCE</scope>
    <source>
        <strain evidence="1">PL_HMW_Pooled</strain>
    </source>
</reference>
<protein>
    <submittedName>
        <fullName evidence="1">Aspartyl/glutamyl-tRNA(Asn/Gln) amidotransferase subunit B</fullName>
    </submittedName>
</protein>
<dbReference type="EMBL" id="JAHWGI010001434">
    <property type="protein sequence ID" value="KAK3932162.1"/>
    <property type="molecule type" value="Genomic_DNA"/>
</dbReference>
<dbReference type="Proteomes" id="UP001219518">
    <property type="component" value="Unassembled WGS sequence"/>
</dbReference>
<evidence type="ECO:0000313" key="2">
    <source>
        <dbReference type="Proteomes" id="UP001219518"/>
    </source>
</evidence>
<sequence>MALLPADRVHAVEIQEYYSCGAFEVYNGIYTKLAPQIYFPGTVRNMMGTHKFFPAISSPKGTKEATIYYEDLNGCFRFHIMYMYGDLP</sequence>
<keyword evidence="2" id="KW-1185">Reference proteome</keyword>